<evidence type="ECO:0000256" key="1">
    <source>
        <dbReference type="ARBA" id="ARBA00004935"/>
    </source>
</evidence>
<evidence type="ECO:0000256" key="7">
    <source>
        <dbReference type="ARBA" id="ARBA00039055"/>
    </source>
</evidence>
<keyword evidence="16" id="KW-1185">Reference proteome</keyword>
<evidence type="ECO:0000256" key="10">
    <source>
        <dbReference type="ARBA" id="ARBA00042087"/>
    </source>
</evidence>
<dbReference type="PANTHER" id="PTHR10366">
    <property type="entry name" value="NAD DEPENDENT EPIMERASE/DEHYDRATASE"/>
    <property type="match status" value="1"/>
</dbReference>
<dbReference type="EMBL" id="PNBA02000020">
    <property type="protein sequence ID" value="KAG6388473.1"/>
    <property type="molecule type" value="Genomic_DNA"/>
</dbReference>
<reference evidence="15" key="1">
    <citation type="submission" date="2018-01" db="EMBL/GenBank/DDBJ databases">
        <authorList>
            <person name="Mao J.F."/>
        </authorList>
    </citation>
    <scope>NUCLEOTIDE SEQUENCE</scope>
    <source>
        <strain evidence="15">Huo1</strain>
        <tissue evidence="15">Leaf</tissue>
    </source>
</reference>
<feature type="domain" description="NAD-dependent epimerase/dehydratase" evidence="14">
    <location>
        <begin position="8"/>
        <end position="249"/>
    </location>
</feature>
<dbReference type="InterPro" id="IPR001509">
    <property type="entry name" value="Epimerase_deHydtase"/>
</dbReference>
<dbReference type="Proteomes" id="UP000298416">
    <property type="component" value="Unassembled WGS sequence"/>
</dbReference>
<comment type="catalytic activity">
    <reaction evidence="13">
        <text>a (2R,3S,4S)-leucoanthocyanidin + NADP(+) = a (2R,3R)-dihydroflavonol + NADPH + H(+)</text>
        <dbReference type="Rhea" id="RHEA:54444"/>
        <dbReference type="ChEBI" id="CHEBI:15378"/>
        <dbReference type="ChEBI" id="CHEBI:57783"/>
        <dbReference type="ChEBI" id="CHEBI:58349"/>
        <dbReference type="ChEBI" id="CHEBI:138176"/>
        <dbReference type="ChEBI" id="CHEBI:138188"/>
        <dbReference type="EC" id="1.1.1.219"/>
    </reaction>
</comment>
<protein>
    <recommendedName>
        <fullName evidence="9">Dihydroflavonol 4-reductase</fullName>
        <ecNumber evidence="8">1.1.1.219</ecNumber>
        <ecNumber evidence="7">1.1.1.234</ecNumber>
    </recommendedName>
    <alternativeName>
        <fullName evidence="11">Dihydrokaempferol 4-reductase</fullName>
    </alternativeName>
    <alternativeName>
        <fullName evidence="10">Flavanone 4-reductase</fullName>
    </alternativeName>
</protein>
<comment type="similarity">
    <text evidence="5">Belongs to the NAD(P)-dependent epimerase/dehydratase family. Dihydroflavonol-4-reductase subfamily.</text>
</comment>
<evidence type="ECO:0000256" key="2">
    <source>
        <dbReference type="ARBA" id="ARBA00022857"/>
    </source>
</evidence>
<evidence type="ECO:0000256" key="8">
    <source>
        <dbReference type="ARBA" id="ARBA00039057"/>
    </source>
</evidence>
<comment type="pathway">
    <text evidence="1">Pigment biosynthesis; anthocyanin biosynthesis.</text>
</comment>
<evidence type="ECO:0000256" key="6">
    <source>
        <dbReference type="ARBA" id="ARBA00037100"/>
    </source>
</evidence>
<evidence type="ECO:0000256" key="3">
    <source>
        <dbReference type="ARBA" id="ARBA00023002"/>
    </source>
</evidence>
<keyword evidence="4" id="KW-0284">Flavonoid biosynthesis</keyword>
<comment type="catalytic activity">
    <reaction evidence="12">
        <text>(2S)-flavan-4-ol + NADP(+) = (2S)-flavanone + NADPH + H(+)</text>
        <dbReference type="Rhea" id="RHEA:11228"/>
        <dbReference type="ChEBI" id="CHEBI:15378"/>
        <dbReference type="ChEBI" id="CHEBI:15605"/>
        <dbReference type="ChEBI" id="CHEBI:15606"/>
        <dbReference type="ChEBI" id="CHEBI:57783"/>
        <dbReference type="ChEBI" id="CHEBI:58349"/>
        <dbReference type="EC" id="1.1.1.234"/>
    </reaction>
</comment>
<dbReference type="FunFam" id="3.40.50.720:FF:000085">
    <property type="entry name" value="Dihydroflavonol reductase"/>
    <property type="match status" value="1"/>
</dbReference>
<evidence type="ECO:0000256" key="12">
    <source>
        <dbReference type="ARBA" id="ARBA00048870"/>
    </source>
</evidence>
<evidence type="ECO:0000256" key="4">
    <source>
        <dbReference type="ARBA" id="ARBA00023241"/>
    </source>
</evidence>
<evidence type="ECO:0000256" key="5">
    <source>
        <dbReference type="ARBA" id="ARBA00023445"/>
    </source>
</evidence>
<keyword evidence="2" id="KW-0521">NADP</keyword>
<dbReference type="EC" id="1.1.1.234" evidence="7"/>
<evidence type="ECO:0000256" key="9">
    <source>
        <dbReference type="ARBA" id="ARBA00039963"/>
    </source>
</evidence>
<dbReference type="GO" id="GO:0047890">
    <property type="term" value="F:flavanone 4-reductase activity"/>
    <property type="evidence" value="ECO:0007669"/>
    <property type="project" value="UniProtKB-EC"/>
</dbReference>
<sequence length="327" mass="36414">MEESKGIVCVTGGTGFVASWLIKSLLQHGYSVNATVRTQLSGEKRDLSFLTSLPNARERLHIINADFENPDSFRAAIEGCVGVFHVAHPINFQGQESVESITQKCVEATLGILRACLDSKTVKRVVYTSSLSAVATREKLPQVLDEDVWTDVDFAAKLELGFASYTVSKTATERAALEFAEKHGMELVTVVPCWIHGPFVCPVLPGSVWSSLALFLGNEKQFKYNKITPMVHTDDVARAHIHLFEHPGAKGRYLCSSVEVKYEYLCEFLGRRYPQFQMLSPESLCDPEIPFTTISSKKLLETGFSYKYGLEEMYDEAIACCKTKGFL</sequence>
<evidence type="ECO:0000256" key="13">
    <source>
        <dbReference type="ARBA" id="ARBA00049132"/>
    </source>
</evidence>
<dbReference type="AlphaFoldDB" id="A0A8X8W5S3"/>
<dbReference type="OrthoDB" id="2735536at2759"/>
<evidence type="ECO:0000259" key="14">
    <source>
        <dbReference type="Pfam" id="PF01370"/>
    </source>
</evidence>
<reference evidence="15" key="2">
    <citation type="submission" date="2020-08" db="EMBL/GenBank/DDBJ databases">
        <title>Plant Genome Project.</title>
        <authorList>
            <person name="Zhang R.-G."/>
        </authorList>
    </citation>
    <scope>NUCLEOTIDE SEQUENCE</scope>
    <source>
        <strain evidence="15">Huo1</strain>
        <tissue evidence="15">Leaf</tissue>
    </source>
</reference>
<dbReference type="GO" id="GO:0009813">
    <property type="term" value="P:flavonoid biosynthetic process"/>
    <property type="evidence" value="ECO:0007669"/>
    <property type="project" value="UniProtKB-KW"/>
</dbReference>
<dbReference type="CDD" id="cd08958">
    <property type="entry name" value="FR_SDR_e"/>
    <property type="match status" value="1"/>
</dbReference>
<dbReference type="GO" id="GO:0045552">
    <property type="term" value="F:dihydroflavanol 4-reductase activity"/>
    <property type="evidence" value="ECO:0007669"/>
    <property type="project" value="UniProtKB-EC"/>
</dbReference>
<name>A0A8X8W5S3_SALSN</name>
<accession>A0A8X8W5S3</accession>
<dbReference type="EC" id="1.1.1.219" evidence="8"/>
<dbReference type="PANTHER" id="PTHR10366:SF563">
    <property type="entry name" value="CINNAMOYL-COA REDUCTASE 16"/>
    <property type="match status" value="1"/>
</dbReference>
<proteinExistence type="inferred from homology"/>
<evidence type="ECO:0000313" key="16">
    <source>
        <dbReference type="Proteomes" id="UP000298416"/>
    </source>
</evidence>
<keyword evidence="3" id="KW-0560">Oxidoreductase</keyword>
<gene>
    <name evidence="15" type="ORF">SASPL_149900</name>
</gene>
<dbReference type="InterPro" id="IPR050425">
    <property type="entry name" value="NAD(P)_dehydrat-like"/>
</dbReference>
<evidence type="ECO:0000256" key="11">
    <source>
        <dbReference type="ARBA" id="ARBA00042831"/>
    </source>
</evidence>
<evidence type="ECO:0000313" key="15">
    <source>
        <dbReference type="EMBL" id="KAG6388473.1"/>
    </source>
</evidence>
<organism evidence="15">
    <name type="scientific">Salvia splendens</name>
    <name type="common">Scarlet sage</name>
    <dbReference type="NCBI Taxonomy" id="180675"/>
    <lineage>
        <taxon>Eukaryota</taxon>
        <taxon>Viridiplantae</taxon>
        <taxon>Streptophyta</taxon>
        <taxon>Embryophyta</taxon>
        <taxon>Tracheophyta</taxon>
        <taxon>Spermatophyta</taxon>
        <taxon>Magnoliopsida</taxon>
        <taxon>eudicotyledons</taxon>
        <taxon>Gunneridae</taxon>
        <taxon>Pentapetalae</taxon>
        <taxon>asterids</taxon>
        <taxon>lamiids</taxon>
        <taxon>Lamiales</taxon>
        <taxon>Lamiaceae</taxon>
        <taxon>Nepetoideae</taxon>
        <taxon>Mentheae</taxon>
        <taxon>Salviinae</taxon>
        <taxon>Salvia</taxon>
        <taxon>Salvia subgen. Calosphace</taxon>
        <taxon>core Calosphace</taxon>
    </lineage>
</organism>
<comment type="caution">
    <text evidence="15">The sequence shown here is derived from an EMBL/GenBank/DDBJ whole genome shotgun (WGS) entry which is preliminary data.</text>
</comment>
<comment type="function">
    <text evidence="6">Bifunctional enzyme involved in flavonoid metabolism.</text>
</comment>
<dbReference type="Pfam" id="PF01370">
    <property type="entry name" value="Epimerase"/>
    <property type="match status" value="1"/>
</dbReference>